<organism evidence="7 8">
    <name type="scientific">Labrys miyagiensis</name>
    <dbReference type="NCBI Taxonomy" id="346912"/>
    <lineage>
        <taxon>Bacteria</taxon>
        <taxon>Pseudomonadati</taxon>
        <taxon>Pseudomonadota</taxon>
        <taxon>Alphaproteobacteria</taxon>
        <taxon>Hyphomicrobiales</taxon>
        <taxon>Xanthobacteraceae</taxon>
        <taxon>Labrys</taxon>
    </lineage>
</organism>
<gene>
    <name evidence="7" type="ORF">GCM10007874_34810</name>
</gene>
<feature type="transmembrane region" description="Helical" evidence="5">
    <location>
        <begin position="46"/>
        <end position="68"/>
    </location>
</feature>
<feature type="domain" description="RDD" evidence="6">
    <location>
        <begin position="40"/>
        <end position="192"/>
    </location>
</feature>
<evidence type="ECO:0000256" key="2">
    <source>
        <dbReference type="ARBA" id="ARBA00022692"/>
    </source>
</evidence>
<keyword evidence="3 5" id="KW-1133">Transmembrane helix</keyword>
<reference evidence="8" key="1">
    <citation type="journal article" date="2019" name="Int. J. Syst. Evol. Microbiol.">
        <title>The Global Catalogue of Microorganisms (GCM) 10K type strain sequencing project: providing services to taxonomists for standard genome sequencing and annotation.</title>
        <authorList>
            <consortium name="The Broad Institute Genomics Platform"/>
            <consortium name="The Broad Institute Genome Sequencing Center for Infectious Disease"/>
            <person name="Wu L."/>
            <person name="Ma J."/>
        </authorList>
    </citation>
    <scope>NUCLEOTIDE SEQUENCE [LARGE SCALE GENOMIC DNA]</scope>
    <source>
        <strain evidence="8">NBRC 101365</strain>
    </source>
</reference>
<dbReference type="PANTHER" id="PTHR38480:SF1">
    <property type="entry name" value="SLR0254 PROTEIN"/>
    <property type="match status" value="1"/>
</dbReference>
<dbReference type="InterPro" id="IPR010432">
    <property type="entry name" value="RDD"/>
</dbReference>
<evidence type="ECO:0000313" key="8">
    <source>
        <dbReference type="Proteomes" id="UP001156882"/>
    </source>
</evidence>
<keyword evidence="8" id="KW-1185">Reference proteome</keyword>
<accession>A0ABQ6CL40</accession>
<dbReference type="EMBL" id="BSPC01000028">
    <property type="protein sequence ID" value="GLS20464.1"/>
    <property type="molecule type" value="Genomic_DNA"/>
</dbReference>
<comment type="caution">
    <text evidence="7">The sequence shown here is derived from an EMBL/GenBank/DDBJ whole genome shotgun (WGS) entry which is preliminary data.</text>
</comment>
<comment type="subcellular location">
    <subcellularLocation>
        <location evidence="1">Membrane</location>
        <topology evidence="1">Multi-pass membrane protein</topology>
    </subcellularLocation>
</comment>
<evidence type="ECO:0000256" key="5">
    <source>
        <dbReference type="SAM" id="Phobius"/>
    </source>
</evidence>
<evidence type="ECO:0000256" key="4">
    <source>
        <dbReference type="ARBA" id="ARBA00023136"/>
    </source>
</evidence>
<feature type="transmembrane region" description="Helical" evidence="5">
    <location>
        <begin position="80"/>
        <end position="99"/>
    </location>
</feature>
<proteinExistence type="predicted"/>
<name>A0ABQ6CL40_9HYPH</name>
<evidence type="ECO:0000259" key="6">
    <source>
        <dbReference type="Pfam" id="PF06271"/>
    </source>
</evidence>
<protein>
    <recommendedName>
        <fullName evidence="6">RDD domain-containing protein</fullName>
    </recommendedName>
</protein>
<keyword evidence="2 5" id="KW-0812">Transmembrane</keyword>
<sequence length="316" mass="35061">MASPPKPVAGDRVSELLEGRQRRTHQIVTPEGVAIHVDVADRGERLGAFLIDVVIWFGATILIWIALISTLLNGGAGADVAVTVIAFISFLLRNLYFIHFELAWQGQTPGKRASGLKVIDRKGGALTPTAIVARNLTREIEFFVPLQLVFGLMAADSGNESWQILSMLGWVILLTALPFFNRDHLRAGDLIGGTLVIALPKRSLALDLTQASARASQRFTFTTSQLQAYGAYELQVLEEILRRPESAETWRIHREIAEKIIRRIGWQGTFEPNAAKDFLQAFYAAERAELERGQLFGRYRDDKNSGLRRAGEAAKP</sequence>
<dbReference type="RefSeq" id="WP_284313548.1">
    <property type="nucleotide sequence ID" value="NZ_BSPC01000028.1"/>
</dbReference>
<dbReference type="Proteomes" id="UP001156882">
    <property type="component" value="Unassembled WGS sequence"/>
</dbReference>
<keyword evidence="4 5" id="KW-0472">Membrane</keyword>
<evidence type="ECO:0000256" key="1">
    <source>
        <dbReference type="ARBA" id="ARBA00004141"/>
    </source>
</evidence>
<evidence type="ECO:0000256" key="3">
    <source>
        <dbReference type="ARBA" id="ARBA00022989"/>
    </source>
</evidence>
<dbReference type="Pfam" id="PF06271">
    <property type="entry name" value="RDD"/>
    <property type="match status" value="1"/>
</dbReference>
<evidence type="ECO:0000313" key="7">
    <source>
        <dbReference type="EMBL" id="GLS20464.1"/>
    </source>
</evidence>
<dbReference type="PANTHER" id="PTHR38480">
    <property type="entry name" value="SLR0254 PROTEIN"/>
    <property type="match status" value="1"/>
</dbReference>